<evidence type="ECO:0000256" key="2">
    <source>
        <dbReference type="ARBA" id="ARBA00022692"/>
    </source>
</evidence>
<comment type="caution">
    <text evidence="7">The sequence shown here is derived from an EMBL/GenBank/DDBJ whole genome shotgun (WGS) entry which is preliminary data.</text>
</comment>
<evidence type="ECO:0000256" key="1">
    <source>
        <dbReference type="ARBA" id="ARBA00004141"/>
    </source>
</evidence>
<dbReference type="AlphaFoldDB" id="A0AAN6YNH0"/>
<evidence type="ECO:0000256" key="4">
    <source>
        <dbReference type="ARBA" id="ARBA00023136"/>
    </source>
</evidence>
<dbReference type="InterPro" id="IPR045863">
    <property type="entry name" value="CorA_TM1_TM2"/>
</dbReference>
<dbReference type="SUPFAM" id="SSF144083">
    <property type="entry name" value="Magnesium transport protein CorA, transmembrane region"/>
    <property type="match status" value="1"/>
</dbReference>
<organism evidence="7 8">
    <name type="scientific">Podospora fimiseda</name>
    <dbReference type="NCBI Taxonomy" id="252190"/>
    <lineage>
        <taxon>Eukaryota</taxon>
        <taxon>Fungi</taxon>
        <taxon>Dikarya</taxon>
        <taxon>Ascomycota</taxon>
        <taxon>Pezizomycotina</taxon>
        <taxon>Sordariomycetes</taxon>
        <taxon>Sordariomycetidae</taxon>
        <taxon>Sordariales</taxon>
        <taxon>Podosporaceae</taxon>
        <taxon>Podospora</taxon>
    </lineage>
</organism>
<keyword evidence="4 6" id="KW-0472">Membrane</keyword>
<feature type="transmembrane region" description="Helical" evidence="6">
    <location>
        <begin position="439"/>
        <end position="460"/>
    </location>
</feature>
<keyword evidence="3 6" id="KW-1133">Transmembrane helix</keyword>
<gene>
    <name evidence="7" type="ORF">QBC38DRAFT_489726</name>
</gene>
<evidence type="ECO:0000256" key="6">
    <source>
        <dbReference type="SAM" id="Phobius"/>
    </source>
</evidence>
<reference evidence="7" key="2">
    <citation type="submission" date="2023-05" db="EMBL/GenBank/DDBJ databases">
        <authorList>
            <consortium name="Lawrence Berkeley National Laboratory"/>
            <person name="Steindorff A."/>
            <person name="Hensen N."/>
            <person name="Bonometti L."/>
            <person name="Westerberg I."/>
            <person name="Brannstrom I.O."/>
            <person name="Guillou S."/>
            <person name="Cros-Aarteil S."/>
            <person name="Calhoun S."/>
            <person name="Haridas S."/>
            <person name="Kuo A."/>
            <person name="Mondo S."/>
            <person name="Pangilinan J."/>
            <person name="Riley R."/>
            <person name="Labutti K."/>
            <person name="Andreopoulos B."/>
            <person name="Lipzen A."/>
            <person name="Chen C."/>
            <person name="Yanf M."/>
            <person name="Daum C."/>
            <person name="Ng V."/>
            <person name="Clum A."/>
            <person name="Ohm R."/>
            <person name="Martin F."/>
            <person name="Silar P."/>
            <person name="Natvig D."/>
            <person name="Lalanne C."/>
            <person name="Gautier V."/>
            <person name="Ament-Velasquez S.L."/>
            <person name="Kruys A."/>
            <person name="Hutchinson M.I."/>
            <person name="Powell A.J."/>
            <person name="Barry K."/>
            <person name="Miller A.N."/>
            <person name="Grigoriev I.V."/>
            <person name="Debuchy R."/>
            <person name="Gladieux P."/>
            <person name="Thoren M.H."/>
            <person name="Johannesson H."/>
        </authorList>
    </citation>
    <scope>NUCLEOTIDE SEQUENCE</scope>
    <source>
        <strain evidence="7">CBS 990.96</strain>
    </source>
</reference>
<evidence type="ECO:0000256" key="5">
    <source>
        <dbReference type="SAM" id="MobiDB-lite"/>
    </source>
</evidence>
<dbReference type="EMBL" id="MU865468">
    <property type="protein sequence ID" value="KAK4222514.1"/>
    <property type="molecule type" value="Genomic_DNA"/>
</dbReference>
<evidence type="ECO:0000313" key="7">
    <source>
        <dbReference type="EMBL" id="KAK4222514.1"/>
    </source>
</evidence>
<dbReference type="Gene3D" id="1.20.58.340">
    <property type="entry name" value="Magnesium transport protein CorA, transmembrane region"/>
    <property type="match status" value="1"/>
</dbReference>
<feature type="region of interest" description="Disordered" evidence="5">
    <location>
        <begin position="1"/>
        <end position="23"/>
    </location>
</feature>
<proteinExistence type="predicted"/>
<dbReference type="Pfam" id="PF01544">
    <property type="entry name" value="CorA"/>
    <property type="match status" value="1"/>
</dbReference>
<dbReference type="GO" id="GO:0046873">
    <property type="term" value="F:metal ion transmembrane transporter activity"/>
    <property type="evidence" value="ECO:0007669"/>
    <property type="project" value="InterPro"/>
</dbReference>
<keyword evidence="2 6" id="KW-0812">Transmembrane</keyword>
<name>A0AAN6YNH0_9PEZI</name>
<reference evidence="7" key="1">
    <citation type="journal article" date="2023" name="Mol. Phylogenet. Evol.">
        <title>Genome-scale phylogeny and comparative genomics of the fungal order Sordariales.</title>
        <authorList>
            <person name="Hensen N."/>
            <person name="Bonometti L."/>
            <person name="Westerberg I."/>
            <person name="Brannstrom I.O."/>
            <person name="Guillou S."/>
            <person name="Cros-Aarteil S."/>
            <person name="Calhoun S."/>
            <person name="Haridas S."/>
            <person name="Kuo A."/>
            <person name="Mondo S."/>
            <person name="Pangilinan J."/>
            <person name="Riley R."/>
            <person name="LaButti K."/>
            <person name="Andreopoulos B."/>
            <person name="Lipzen A."/>
            <person name="Chen C."/>
            <person name="Yan M."/>
            <person name="Daum C."/>
            <person name="Ng V."/>
            <person name="Clum A."/>
            <person name="Steindorff A."/>
            <person name="Ohm R.A."/>
            <person name="Martin F."/>
            <person name="Silar P."/>
            <person name="Natvig D.O."/>
            <person name="Lalanne C."/>
            <person name="Gautier V."/>
            <person name="Ament-Velasquez S.L."/>
            <person name="Kruys A."/>
            <person name="Hutchinson M.I."/>
            <person name="Powell A.J."/>
            <person name="Barry K."/>
            <person name="Miller A.N."/>
            <person name="Grigoriev I.V."/>
            <person name="Debuchy R."/>
            <person name="Gladieux P."/>
            <person name="Hiltunen Thoren M."/>
            <person name="Johannesson H."/>
        </authorList>
    </citation>
    <scope>NUCLEOTIDE SEQUENCE</scope>
    <source>
        <strain evidence="7">CBS 990.96</strain>
    </source>
</reference>
<dbReference type="GO" id="GO:0016020">
    <property type="term" value="C:membrane"/>
    <property type="evidence" value="ECO:0007669"/>
    <property type="project" value="UniProtKB-SubCell"/>
</dbReference>
<evidence type="ECO:0000313" key="8">
    <source>
        <dbReference type="Proteomes" id="UP001301958"/>
    </source>
</evidence>
<feature type="transmembrane region" description="Helical" evidence="6">
    <location>
        <begin position="405"/>
        <end position="427"/>
    </location>
</feature>
<accession>A0AAN6YNH0</accession>
<protein>
    <submittedName>
        <fullName evidence="7">Uncharacterized protein</fullName>
    </submittedName>
</protein>
<evidence type="ECO:0000256" key="3">
    <source>
        <dbReference type="ARBA" id="ARBA00022989"/>
    </source>
</evidence>
<comment type="subcellular location">
    <subcellularLocation>
        <location evidence="1">Membrane</location>
        <topology evidence="1">Multi-pass membrane protein</topology>
    </subcellularLocation>
</comment>
<dbReference type="Proteomes" id="UP001301958">
    <property type="component" value="Unassembled WGS sequence"/>
</dbReference>
<dbReference type="InterPro" id="IPR002523">
    <property type="entry name" value="MgTranspt_CorA/ZnTranspt_ZntB"/>
</dbReference>
<sequence>MTTNRHEWTRSLGPSAKSKPAADGKFPSYTSFITSISKQYGYTQLKSVAEFFTKTPPVSFAGSKTRSTTTQTLVADLIGDGDDRMHVHWRFTSGELNDEILSRKQNVKSRVILVECGLFAFIDRVILDFVAYRYKINPFDLWFLFERLLISQYYPNNPVITAQYPSIPYAMPRKGMPVFLWNGVPFDNPELSVDGAGCFIIDAEEGCPFPTVLILSQFARVPSIFRQSNGLEAAVLSASGQCGPKDFNTSFSGPAALPLDLYTEMLINLTPDTVLASPTELVFPYLKLVAWRIAAEVQEVQGRVFSDKMHQMKFGDESITRDWTTRPRIGCIDYSIMRGLRIFREFITVQNAESSLAAKQIIDELEWVSGFNRRLQDEMDRNIQGRISLSVLNESRKSIELSDDIAMLTRLAFVFIPLSFTASIFGMNIDELGSGPSPMWAFLLTAFIILCFTVGAQLYLRKAMVIRKNPRAAI</sequence>
<keyword evidence="8" id="KW-1185">Reference proteome</keyword>